<name>A0A2S5BEV6_9BASI</name>
<dbReference type="Proteomes" id="UP000237144">
    <property type="component" value="Unassembled WGS sequence"/>
</dbReference>
<keyword evidence="3" id="KW-1185">Reference proteome</keyword>
<sequence>MPLDASLYALSLQPRAISTGWLDLSVYAPDQVGAGSPAYALHKDHTNGSYNLYDPFTNALLGTSAVAPPSLPNATPNPKHRLIRLFDPDVEVHIWNQTGLSWSWTMDWEETQYVWTREVASLLGSDRAFTLSVNRKPDPNFPVLQYRPHRKGDMVEILDHNISRLEPPVRDRKGFEVAALLALAFFIDHTYPATTGSTASSPIASTSKPSAPAGAPPAVPLPKSRPAAAPSVRPPSPKRSPPPVKASPRIQVTDISPRALDAHCKYCLALLEDRYLPGLVLVSESPAHQQALTQLAERIQRKRLKATRGSDTLQVVVTASGSSGAGQEARPAAGGGLWAYLTGTFFENGRH</sequence>
<reference evidence="2 3" key="1">
    <citation type="journal article" date="2018" name="Front. Microbiol.">
        <title>Prospects for Fungal Bioremediation of Acidic Radioactive Waste Sites: Characterization and Genome Sequence of Rhodotorula taiwanensis MD1149.</title>
        <authorList>
            <person name="Tkavc R."/>
            <person name="Matrosova V.Y."/>
            <person name="Grichenko O.E."/>
            <person name="Gostincar C."/>
            <person name="Volpe R.P."/>
            <person name="Klimenkova P."/>
            <person name="Gaidamakova E.K."/>
            <person name="Zhou C.E."/>
            <person name="Stewart B.J."/>
            <person name="Lyman M.G."/>
            <person name="Malfatti S.A."/>
            <person name="Rubinfeld B."/>
            <person name="Courtot M."/>
            <person name="Singh J."/>
            <person name="Dalgard C.L."/>
            <person name="Hamilton T."/>
            <person name="Frey K.G."/>
            <person name="Gunde-Cimerman N."/>
            <person name="Dugan L."/>
            <person name="Daly M.J."/>
        </authorList>
    </citation>
    <scope>NUCLEOTIDE SEQUENCE [LARGE SCALE GENOMIC DNA]</scope>
    <source>
        <strain evidence="2 3">MD1149</strain>
    </source>
</reference>
<evidence type="ECO:0000313" key="3">
    <source>
        <dbReference type="Proteomes" id="UP000237144"/>
    </source>
</evidence>
<feature type="compositionally biased region" description="Low complexity" evidence="1">
    <location>
        <begin position="204"/>
        <end position="213"/>
    </location>
</feature>
<evidence type="ECO:0000256" key="1">
    <source>
        <dbReference type="SAM" id="MobiDB-lite"/>
    </source>
</evidence>
<accession>A0A2S5BEV6</accession>
<proteinExistence type="predicted"/>
<dbReference type="AlphaFoldDB" id="A0A2S5BEV6"/>
<gene>
    <name evidence="2" type="ORF">BMF94_1673</name>
</gene>
<organism evidence="2 3">
    <name type="scientific">Rhodotorula taiwanensis</name>
    <dbReference type="NCBI Taxonomy" id="741276"/>
    <lineage>
        <taxon>Eukaryota</taxon>
        <taxon>Fungi</taxon>
        <taxon>Dikarya</taxon>
        <taxon>Basidiomycota</taxon>
        <taxon>Pucciniomycotina</taxon>
        <taxon>Microbotryomycetes</taxon>
        <taxon>Sporidiobolales</taxon>
        <taxon>Sporidiobolaceae</taxon>
        <taxon>Rhodotorula</taxon>
    </lineage>
</organism>
<dbReference type="OrthoDB" id="3357341at2759"/>
<comment type="caution">
    <text evidence="2">The sequence shown here is derived from an EMBL/GenBank/DDBJ whole genome shotgun (WGS) entry which is preliminary data.</text>
</comment>
<feature type="compositionally biased region" description="Pro residues" evidence="1">
    <location>
        <begin position="232"/>
        <end position="245"/>
    </location>
</feature>
<protein>
    <submittedName>
        <fullName evidence="2">Uncharacterized protein</fullName>
    </submittedName>
</protein>
<feature type="compositionally biased region" description="Low complexity" evidence="1">
    <location>
        <begin position="221"/>
        <end position="231"/>
    </location>
</feature>
<evidence type="ECO:0000313" key="2">
    <source>
        <dbReference type="EMBL" id="POY75302.1"/>
    </source>
</evidence>
<dbReference type="EMBL" id="PJQD01000018">
    <property type="protein sequence ID" value="POY75302.1"/>
    <property type="molecule type" value="Genomic_DNA"/>
</dbReference>
<dbReference type="STRING" id="741276.A0A2S5BEV6"/>
<feature type="region of interest" description="Disordered" evidence="1">
    <location>
        <begin position="197"/>
        <end position="252"/>
    </location>
</feature>